<dbReference type="Gene3D" id="2.60.40.10">
    <property type="entry name" value="Immunoglobulins"/>
    <property type="match status" value="1"/>
</dbReference>
<comment type="caution">
    <text evidence="2">The sequence shown here is derived from an EMBL/GenBank/DDBJ whole genome shotgun (WGS) entry which is preliminary data.</text>
</comment>
<dbReference type="Proteomes" id="UP001229346">
    <property type="component" value="Unassembled WGS sequence"/>
</dbReference>
<protein>
    <submittedName>
        <fullName evidence="2">Uncharacterized protein</fullName>
    </submittedName>
</protein>
<proteinExistence type="predicted"/>
<name>A0ABT9TZ96_PAEHA</name>
<sequence length="1628" mass="180577">MFHYSWDTDSIWYQSFPMEKLDPGEKLPSRAACKVESVNGEPIPLGKERTVNVQVKITGSLDDTTKIGDLQYETMFYTRKDIAFWHLSVMDQNNQELKLASSSKNSGVVTKDNTASGIITLTIDTDKLDKSNPDEWVYGTNNSNDINATTTVYYNNHTQTNPSKMDGGCHFNLKFKPTNGPMFSDFSVAEQISFIKKSTFLEKAIMYQDSSYGKDVDYYTFEIANTEDGSKATKTFNPAIPEVKAPSAGYLDQAAVTKFLYDFIASKFPYESVDGVIGKSFVVKQTIVDKDQTSNNSSVATKNIGVVQTPIPPSIIAGCDSLKPGTDTGPAPPQYIMPDVEFAFDWYDVVPMPVQERSPAYIPHKPCDEPVDFESFTKRVSVDGTEIDADSFFKGEYIFGEEQIGLVNVLVTYTAPDGTESIFSRHVVVHETKPRVAIALDGLYKENRTMHAYDRSKESNDQWTEKQAPLTITSFSFVNAADPNLKCRTGYCEKNLSEKMYMYKSTGNYQLSIAAKRVIVHNGKSYTRYSDPYVVDYEILEDHKPAIIAHAYGDQISRLEQLQLNYQVESTDGDYIAEKKLQVFFDSKNQGVFDTKVFESTGDVRELPKLNKLGQYQIVVEAKEGTNEERLMEFITATDDKSNTSKTHFFIDNYAPASDLYIDVPTEKPDMDVFFLLDKNLTQASTDYVKNQKVTLTNTFTQSNMMSNIGIWDMKTYTYDQSASTTRGTGGSYPPSTIQHTTTGGYSGTLSRTSVSNAPYSVDEGKYVSVTDSKTATDSCTNDVITYYDENGNYSSQTSRSTCPGSKSYSDGKYSGTLSRTGQSAGGSCPSSGGTPNGSCTNTWTANYSGTVYWTRDVWEPKMVQKDSYTGFYSGTVYKDIRQPYDASFMRAVPSKYVIYISDGKVSELSDLQHLMSKQNAKLILVGSNDMAAQIPHEKHILNDKKIDQIIADVIAYISESNPQIPKVLKLLGEPIETVTASFDYEGDPLPASTDFLQITQDANHYDNSMGFDTFAGQSLISTKLGSNWKQYQSVVTFNKPGKYTFYRKIKDQPTTDPNFPGYDYFSNESAIEVFVHRKPIAEVTLDFDYLATSNTYRTTWVDMSYDLDHNITRAATDRGIQDRTIKFTSRTTGEVFTRIPDELPPGTYVLDYVAQDIEGVWSDPIQRTFVLPSTVPVQFKSKLTTSYSGFSLTSIPASEGLVAHELWTRYPYSISLAFSMGTQIARNVAYYTGTKSGNDISWANESFTIPATTPDGNYSFVIRANGSVAGSTAAHTYDVRVVTPINLAARIDAVTGEPPANDVTTLVVKDTYQLVAATTKYPTTTTVTAFKGTSYQKSVTLTPTTASTVGYGQKNWAGSLKVGTMPSGTYTFEWRSTTPNGNVETVVKTVQVVNNRPPTADFDWSPKPVYEGDTVQFRSIVSDADNDSLAVSYELVSPRGTKTNYSYTLTSPYSSTAPTLRMVDMGVWTMKMTVIDGKAPTVTVAKSINVLPLSVNGLVKHTDLWDEHRRVFNEKKSGNPESPRGYGVFWAGEKFMLESSTTLTGTATKADRVEVKMGKYTVALSKMDGSGTSWGGELWDDALAELADGPLTFTFTAYYNNGTTKIVTVTIFIEGETLEIVGVHRVQ</sequence>
<keyword evidence="3" id="KW-1185">Reference proteome</keyword>
<gene>
    <name evidence="2" type="ORF">J2T15_001478</name>
</gene>
<accession>A0ABT9TZ96</accession>
<dbReference type="EMBL" id="JAUSSU010000003">
    <property type="protein sequence ID" value="MDQ0112043.1"/>
    <property type="molecule type" value="Genomic_DNA"/>
</dbReference>
<evidence type="ECO:0000256" key="1">
    <source>
        <dbReference type="SAM" id="MobiDB-lite"/>
    </source>
</evidence>
<reference evidence="2 3" key="1">
    <citation type="submission" date="2023-07" db="EMBL/GenBank/DDBJ databases">
        <title>Sorghum-associated microbial communities from plants grown in Nebraska, USA.</title>
        <authorList>
            <person name="Schachtman D."/>
        </authorList>
    </citation>
    <scope>NUCLEOTIDE SEQUENCE [LARGE SCALE GENOMIC DNA]</scope>
    <source>
        <strain evidence="2 3">CC482</strain>
    </source>
</reference>
<feature type="region of interest" description="Disordered" evidence="1">
    <location>
        <begin position="814"/>
        <end position="836"/>
    </location>
</feature>
<dbReference type="InterPro" id="IPR013783">
    <property type="entry name" value="Ig-like_fold"/>
</dbReference>
<evidence type="ECO:0000313" key="3">
    <source>
        <dbReference type="Proteomes" id="UP001229346"/>
    </source>
</evidence>
<evidence type="ECO:0000313" key="2">
    <source>
        <dbReference type="EMBL" id="MDQ0112043.1"/>
    </source>
</evidence>
<organism evidence="2 3">
    <name type="scientific">Paenibacillus harenae</name>
    <dbReference type="NCBI Taxonomy" id="306543"/>
    <lineage>
        <taxon>Bacteria</taxon>
        <taxon>Bacillati</taxon>
        <taxon>Bacillota</taxon>
        <taxon>Bacilli</taxon>
        <taxon>Bacillales</taxon>
        <taxon>Paenibacillaceae</taxon>
        <taxon>Paenibacillus</taxon>
    </lineage>
</organism>